<name>A0A7U3ZK27_RUNSL</name>
<dbReference type="SUPFAM" id="SSF52980">
    <property type="entry name" value="Restriction endonuclease-like"/>
    <property type="match status" value="1"/>
</dbReference>
<dbReference type="EMBL" id="CP002859">
    <property type="protein sequence ID" value="AEI48677.1"/>
    <property type="molecule type" value="Genomic_DNA"/>
</dbReference>
<dbReference type="Gene3D" id="3.40.1350.10">
    <property type="match status" value="1"/>
</dbReference>
<gene>
    <name evidence="1" type="ordered locus">Runsl_2265</name>
</gene>
<dbReference type="Pfam" id="PF08814">
    <property type="entry name" value="XisH"/>
    <property type="match status" value="1"/>
</dbReference>
<dbReference type="GO" id="GO:0003676">
    <property type="term" value="F:nucleic acid binding"/>
    <property type="evidence" value="ECO:0007669"/>
    <property type="project" value="InterPro"/>
</dbReference>
<reference evidence="2" key="1">
    <citation type="submission" date="2011-06" db="EMBL/GenBank/DDBJ databases">
        <title>The complete genome of chromosome of Runella slithyformis DSM 19594.</title>
        <authorList>
            <consortium name="US DOE Joint Genome Institute (JGI-PGF)"/>
            <person name="Lucas S."/>
            <person name="Han J."/>
            <person name="Lapidus A."/>
            <person name="Bruce D."/>
            <person name="Goodwin L."/>
            <person name="Pitluck S."/>
            <person name="Peters L."/>
            <person name="Kyrpides N."/>
            <person name="Mavromatis K."/>
            <person name="Ivanova N."/>
            <person name="Ovchinnikova G."/>
            <person name="Zhang X."/>
            <person name="Misra M."/>
            <person name="Detter J.C."/>
            <person name="Tapia R."/>
            <person name="Han C."/>
            <person name="Land M."/>
            <person name="Hauser L."/>
            <person name="Markowitz V."/>
            <person name="Cheng J.-F."/>
            <person name="Hugenholtz P."/>
            <person name="Woyke T."/>
            <person name="Wu D."/>
            <person name="Tindall B."/>
            <person name="Faehrich R."/>
            <person name="Brambilla E."/>
            <person name="Klenk H.-P."/>
            <person name="Eisen J.A."/>
        </authorList>
    </citation>
    <scope>NUCLEOTIDE SEQUENCE [LARGE SCALE GENOMIC DNA]</scope>
    <source>
        <strain evidence="2">ATCC 29530 / DSM 19594 / LMG 11500 / NCIMB 11436 / LSU 4</strain>
    </source>
</reference>
<dbReference type="InterPro" id="IPR011856">
    <property type="entry name" value="tRNA_endonuc-like_dom_sf"/>
</dbReference>
<reference evidence="1 2" key="2">
    <citation type="journal article" date="2012" name="Stand. Genomic Sci.">
        <title>Complete genome sequence of the aquatic bacterium Runella slithyformis type strain (LSU 4(T)).</title>
        <authorList>
            <person name="Copeland A."/>
            <person name="Zhang X."/>
            <person name="Misra M."/>
            <person name="Lapidus A."/>
            <person name="Nolan M."/>
            <person name="Lucas S."/>
            <person name="Deshpande S."/>
            <person name="Cheng J.F."/>
            <person name="Tapia R."/>
            <person name="Goodwin L.A."/>
            <person name="Pitluck S."/>
            <person name="Liolios K."/>
            <person name="Pagani I."/>
            <person name="Ivanova N."/>
            <person name="Mikhailova N."/>
            <person name="Pati A."/>
            <person name="Chen A."/>
            <person name="Palaniappan K."/>
            <person name="Land M."/>
            <person name="Hauser L."/>
            <person name="Pan C."/>
            <person name="Jeffries C.D."/>
            <person name="Detter J.C."/>
            <person name="Brambilla E.M."/>
            <person name="Rohde M."/>
            <person name="Djao O.D."/>
            <person name="Goker M."/>
            <person name="Sikorski J."/>
            <person name="Tindall B.J."/>
            <person name="Woyke T."/>
            <person name="Bristow J."/>
            <person name="Eisen J.A."/>
            <person name="Markowitz V."/>
            <person name="Hugenholtz P."/>
            <person name="Kyrpides N.C."/>
            <person name="Klenk H.P."/>
            <person name="Mavromatis K."/>
        </authorList>
    </citation>
    <scope>NUCLEOTIDE SEQUENCE [LARGE SCALE GENOMIC DNA]</scope>
    <source>
        <strain evidence="2">ATCC 29530 / DSM 19594 / LMG 11500 / NCIMB 11436 / LSU 4</strain>
    </source>
</reference>
<protein>
    <submittedName>
        <fullName evidence="1">XisH protein</fullName>
    </submittedName>
</protein>
<accession>A0A7U3ZK27</accession>
<evidence type="ECO:0000313" key="1">
    <source>
        <dbReference type="EMBL" id="AEI48677.1"/>
    </source>
</evidence>
<keyword evidence="2" id="KW-1185">Reference proteome</keyword>
<sequence>MAKDLYHDSVRTALEKEGWTITDDPFLFRLGRVSFRMDLGAEKVISAEKGTEKIVIEIKTFTQTSFIHAFHEATGQYDNYLLALEEIAPERQLFLAVPTDIWDSYFQERFIQKVVERKHIKLIIYDPLNETIVLWKS</sequence>
<dbReference type="AlphaFoldDB" id="A0A7U3ZK27"/>
<dbReference type="KEGG" id="rsi:Runsl_2265"/>
<dbReference type="InterPro" id="IPR011335">
    <property type="entry name" value="Restrct_endonuc-II-like"/>
</dbReference>
<organism evidence="1 2">
    <name type="scientific">Runella slithyformis (strain ATCC 29530 / DSM 19594 / LMG 11500 / NCIMB 11436 / LSU 4)</name>
    <dbReference type="NCBI Taxonomy" id="761193"/>
    <lineage>
        <taxon>Bacteria</taxon>
        <taxon>Pseudomonadati</taxon>
        <taxon>Bacteroidota</taxon>
        <taxon>Cytophagia</taxon>
        <taxon>Cytophagales</taxon>
        <taxon>Spirosomataceae</taxon>
        <taxon>Runella</taxon>
    </lineage>
</organism>
<dbReference type="RefSeq" id="WP_013927988.1">
    <property type="nucleotide sequence ID" value="NC_015703.1"/>
</dbReference>
<proteinExistence type="predicted"/>
<dbReference type="Proteomes" id="UP000000493">
    <property type="component" value="Chromosome"/>
</dbReference>
<dbReference type="InterPro" id="IPR014919">
    <property type="entry name" value="XisH"/>
</dbReference>
<dbReference type="CDD" id="cd22366">
    <property type="entry name" value="XisH-like"/>
    <property type="match status" value="1"/>
</dbReference>
<evidence type="ECO:0000313" key="2">
    <source>
        <dbReference type="Proteomes" id="UP000000493"/>
    </source>
</evidence>